<sequence>MTTLNRRQLLLGGGLITAGIAGGAITFDVLRNEAVSRPLAAGAGTLVIVTLYGGNDGLSTVVPYADNAYHDARPELAFTADEVYHLDDHYGLNPGMTGLIERWRDGEFAIIRGVGYPKPDHSHFRSMDIWQTASPESASSTGWVGRWLDATGDDPVRALCIGSTVPQLAIGNRASAAVLATSGVTASTLATKVGPLTVPDNHDTAAMAAVRSSYRASKTVTTTFAHLSDGGSTAGTDDGPGGSTGDTTDLGNNKLAAQLDVVARCITIGAPTRVYSVFLGGFDTHADEKGTQRKLLADVDQALTRFLDAMHDDDRGRHTVVMVYSEFGRRVRANASQGTDHGTAGPVLVLGPTVRGGFHGDDPSLTDLDDGDLKSTVDFRDVYHELLGKVVGADPNAVVPGRHDLGFLR</sequence>
<organism evidence="2 3">
    <name type="scientific">Gordonia asplenii</name>
    <dbReference type="NCBI Taxonomy" id="2725283"/>
    <lineage>
        <taxon>Bacteria</taxon>
        <taxon>Bacillati</taxon>
        <taxon>Actinomycetota</taxon>
        <taxon>Actinomycetes</taxon>
        <taxon>Mycobacteriales</taxon>
        <taxon>Gordoniaceae</taxon>
        <taxon>Gordonia</taxon>
    </lineage>
</organism>
<feature type="region of interest" description="Disordered" evidence="1">
    <location>
        <begin position="227"/>
        <end position="249"/>
    </location>
</feature>
<dbReference type="InterPro" id="IPR017850">
    <property type="entry name" value="Alkaline_phosphatase_core_sf"/>
</dbReference>
<gene>
    <name evidence="2" type="ORF">HH308_17715</name>
</gene>
<dbReference type="PROSITE" id="PS51318">
    <property type="entry name" value="TAT"/>
    <property type="match status" value="1"/>
</dbReference>
<dbReference type="InterPro" id="IPR010869">
    <property type="entry name" value="DUF1501"/>
</dbReference>
<dbReference type="RefSeq" id="WP_170195556.1">
    <property type="nucleotide sequence ID" value="NZ_JABBNB010000019.1"/>
</dbReference>
<dbReference type="PANTHER" id="PTHR43737">
    <property type="entry name" value="BLL7424 PROTEIN"/>
    <property type="match status" value="1"/>
</dbReference>
<dbReference type="SUPFAM" id="SSF53649">
    <property type="entry name" value="Alkaline phosphatase-like"/>
    <property type="match status" value="1"/>
</dbReference>
<keyword evidence="3" id="KW-1185">Reference proteome</keyword>
<dbReference type="InterPro" id="IPR006311">
    <property type="entry name" value="TAT_signal"/>
</dbReference>
<dbReference type="EMBL" id="JABBNB010000019">
    <property type="protein sequence ID" value="NMO03054.1"/>
    <property type="molecule type" value="Genomic_DNA"/>
</dbReference>
<evidence type="ECO:0000256" key="1">
    <source>
        <dbReference type="SAM" id="MobiDB-lite"/>
    </source>
</evidence>
<dbReference type="Pfam" id="PF07394">
    <property type="entry name" value="DUF1501"/>
    <property type="match status" value="1"/>
</dbReference>
<evidence type="ECO:0000313" key="2">
    <source>
        <dbReference type="EMBL" id="NMO03054.1"/>
    </source>
</evidence>
<dbReference type="AlphaFoldDB" id="A0A848KW28"/>
<proteinExistence type="predicted"/>
<reference evidence="2 3" key="1">
    <citation type="submission" date="2020-04" db="EMBL/GenBank/DDBJ databases">
        <title>Gordonia sp. nov. TBRC 11910.</title>
        <authorList>
            <person name="Suriyachadkun C."/>
        </authorList>
    </citation>
    <scope>NUCLEOTIDE SEQUENCE [LARGE SCALE GENOMIC DNA]</scope>
    <source>
        <strain evidence="2 3">TBRC 11910</strain>
    </source>
</reference>
<accession>A0A848KW28</accession>
<dbReference type="Proteomes" id="UP000550729">
    <property type="component" value="Unassembled WGS sequence"/>
</dbReference>
<comment type="caution">
    <text evidence="2">The sequence shown here is derived from an EMBL/GenBank/DDBJ whole genome shotgun (WGS) entry which is preliminary data.</text>
</comment>
<evidence type="ECO:0000313" key="3">
    <source>
        <dbReference type="Proteomes" id="UP000550729"/>
    </source>
</evidence>
<name>A0A848KW28_9ACTN</name>
<feature type="compositionally biased region" description="Low complexity" evidence="1">
    <location>
        <begin position="228"/>
        <end position="237"/>
    </location>
</feature>
<protein>
    <submittedName>
        <fullName evidence="2">DUF1501 domain-containing protein</fullName>
    </submittedName>
</protein>
<dbReference type="PANTHER" id="PTHR43737:SF1">
    <property type="entry name" value="DUF1501 DOMAIN-CONTAINING PROTEIN"/>
    <property type="match status" value="1"/>
</dbReference>